<reference evidence="1" key="1">
    <citation type="submission" date="2021-03" db="EMBL/GenBank/DDBJ databases">
        <authorList>
            <person name="Tran Van P."/>
        </authorList>
    </citation>
    <scope>NUCLEOTIDE SEQUENCE</scope>
</reference>
<accession>A0ABN7NRM4</accession>
<feature type="non-terminal residue" evidence="1">
    <location>
        <position position="1"/>
    </location>
</feature>
<dbReference type="InterPro" id="IPR000648">
    <property type="entry name" value="Oxysterol-bd"/>
</dbReference>
<evidence type="ECO:0000313" key="1">
    <source>
        <dbReference type="EMBL" id="CAG2058482.1"/>
    </source>
</evidence>
<evidence type="ECO:0000313" key="2">
    <source>
        <dbReference type="Proteomes" id="UP001153148"/>
    </source>
</evidence>
<comment type="caution">
    <text evidence="1">The sequence shown here is derived from an EMBL/GenBank/DDBJ whole genome shotgun (WGS) entry which is preliminary data.</text>
</comment>
<organism evidence="1 2">
    <name type="scientific">Timema podura</name>
    <name type="common">Walking stick</name>
    <dbReference type="NCBI Taxonomy" id="61482"/>
    <lineage>
        <taxon>Eukaryota</taxon>
        <taxon>Metazoa</taxon>
        <taxon>Ecdysozoa</taxon>
        <taxon>Arthropoda</taxon>
        <taxon>Hexapoda</taxon>
        <taxon>Insecta</taxon>
        <taxon>Pterygota</taxon>
        <taxon>Neoptera</taxon>
        <taxon>Polyneoptera</taxon>
        <taxon>Phasmatodea</taxon>
        <taxon>Timematodea</taxon>
        <taxon>Timematoidea</taxon>
        <taxon>Timematidae</taxon>
        <taxon>Timema</taxon>
    </lineage>
</organism>
<dbReference type="PANTHER" id="PTHR10972:SF209">
    <property type="entry name" value="OXYSTEROL-BINDING PROTEIN"/>
    <property type="match status" value="1"/>
</dbReference>
<proteinExistence type="predicted"/>
<name>A0ABN7NRM4_TIMPD</name>
<dbReference type="EMBL" id="CAJPIN010007400">
    <property type="protein sequence ID" value="CAG2058482.1"/>
    <property type="molecule type" value="Genomic_DNA"/>
</dbReference>
<dbReference type="Proteomes" id="UP001153148">
    <property type="component" value="Unassembled WGS sequence"/>
</dbReference>
<evidence type="ECO:0008006" key="3">
    <source>
        <dbReference type="Google" id="ProtNLM"/>
    </source>
</evidence>
<protein>
    <recommendedName>
        <fullName evidence="3">Oxysterol-binding protein</fullName>
    </recommendedName>
</protein>
<dbReference type="Pfam" id="PF01237">
    <property type="entry name" value="Oxysterol_BP"/>
    <property type="match status" value="1"/>
</dbReference>
<dbReference type="SUPFAM" id="SSF144000">
    <property type="entry name" value="Oxysterol-binding protein-like"/>
    <property type="match status" value="1"/>
</dbReference>
<dbReference type="PANTHER" id="PTHR10972">
    <property type="entry name" value="OXYSTEROL-BINDING PROTEIN-RELATED"/>
    <property type="match status" value="1"/>
</dbReference>
<gene>
    <name evidence="1" type="ORF">TPAB3V08_LOCUS5451</name>
</gene>
<dbReference type="InterPro" id="IPR037239">
    <property type="entry name" value="OSBP_sf"/>
</dbReference>
<keyword evidence="2" id="KW-1185">Reference proteome</keyword>
<sequence length="131" mass="14908">RPVLPVPMQSRSDFSLWSVLKNCVGKELSKITMPVIFNEPLSFLQRMVEYMEYAQLLRKASEEPDPNKRMQLVAAFAVSALASNWERLGKPFNPLLGETYELEREEFRVSKSFDTGEAREGGLWGTALPVI</sequence>